<feature type="domain" description="Glycosyltransferase subfamily 4-like N-terminal" evidence="1">
    <location>
        <begin position="71"/>
        <end position="188"/>
    </location>
</feature>
<name>A0A937JZA8_9BACT</name>
<organism evidence="2 3">
    <name type="scientific">Fulvivirga sediminis</name>
    <dbReference type="NCBI Taxonomy" id="2803949"/>
    <lineage>
        <taxon>Bacteria</taxon>
        <taxon>Pseudomonadati</taxon>
        <taxon>Bacteroidota</taxon>
        <taxon>Cytophagia</taxon>
        <taxon>Cytophagales</taxon>
        <taxon>Fulvivirgaceae</taxon>
        <taxon>Fulvivirga</taxon>
    </lineage>
</organism>
<dbReference type="Proteomes" id="UP000659388">
    <property type="component" value="Unassembled WGS sequence"/>
</dbReference>
<dbReference type="EMBL" id="JAESIY010000001">
    <property type="protein sequence ID" value="MBL3654986.1"/>
    <property type="molecule type" value="Genomic_DNA"/>
</dbReference>
<accession>A0A937JZA8</accession>
<evidence type="ECO:0000259" key="1">
    <source>
        <dbReference type="Pfam" id="PF13439"/>
    </source>
</evidence>
<reference evidence="2" key="1">
    <citation type="submission" date="2021-01" db="EMBL/GenBank/DDBJ databases">
        <title>Fulvivirga kasyanovii gen. nov., sp nov., a novel member of the phylum Bacteroidetes isolated from seawater in a mussel farm.</title>
        <authorList>
            <person name="Zhao L.-H."/>
            <person name="Wang Z.-J."/>
        </authorList>
    </citation>
    <scope>NUCLEOTIDE SEQUENCE</scope>
    <source>
        <strain evidence="2">2943</strain>
    </source>
</reference>
<dbReference type="Gene3D" id="3.40.50.2000">
    <property type="entry name" value="Glycogen Phosphorylase B"/>
    <property type="match status" value="2"/>
</dbReference>
<dbReference type="AlphaFoldDB" id="A0A937JZA8"/>
<keyword evidence="3" id="KW-1185">Reference proteome</keyword>
<dbReference type="GO" id="GO:0016757">
    <property type="term" value="F:glycosyltransferase activity"/>
    <property type="evidence" value="ECO:0007669"/>
    <property type="project" value="UniProtKB-ARBA"/>
</dbReference>
<proteinExistence type="predicted"/>
<dbReference type="RefSeq" id="WP_202242094.1">
    <property type="nucleotide sequence ID" value="NZ_JAESIY010000001.1"/>
</dbReference>
<dbReference type="InterPro" id="IPR028098">
    <property type="entry name" value="Glyco_trans_4-like_N"/>
</dbReference>
<sequence length="395" mass="46172">MNILYIGYWSVYEGLSEASIRPALAVLNQFEAVQNIVYVSIERNVAKAECNWKLDKVIHKPFYSPYKSFFRDKIRDFNVLPKQLILLCREWHFDKIICRGAPAGALGYLIWQKTKIPFIVESFEPHSSYMAASGVWKRWDIRYLIQKYYEYKQIRTAETLITVSNSYKDYLVNTYGNSNIVVIPCVVDGESFQFSNRARNELRRKMKISHEAVVGIYVGKFGGLYYDDVAFNLFKNFIEQQNVYLIILTPQEKTELYALLSKHHIDLKMVFITNVPHYTVKDYLSVADFGFCLHRRTRWSMAFSPIKNGEYWANGLPIIMSTQIGDDSTIIEEVKGGGKVVDFEEYISDEDFLEIKQIIKDYNIDRINNVSNQLAKKYRSIENLTRVYKQVINKL</sequence>
<protein>
    <submittedName>
        <fullName evidence="2">Glycosyltransferase</fullName>
    </submittedName>
</protein>
<gene>
    <name evidence="2" type="ORF">JL102_02495</name>
</gene>
<dbReference type="Pfam" id="PF13439">
    <property type="entry name" value="Glyco_transf_4"/>
    <property type="match status" value="1"/>
</dbReference>
<dbReference type="SUPFAM" id="SSF53756">
    <property type="entry name" value="UDP-Glycosyltransferase/glycogen phosphorylase"/>
    <property type="match status" value="1"/>
</dbReference>
<evidence type="ECO:0000313" key="2">
    <source>
        <dbReference type="EMBL" id="MBL3654986.1"/>
    </source>
</evidence>
<evidence type="ECO:0000313" key="3">
    <source>
        <dbReference type="Proteomes" id="UP000659388"/>
    </source>
</evidence>
<comment type="caution">
    <text evidence="2">The sequence shown here is derived from an EMBL/GenBank/DDBJ whole genome shotgun (WGS) entry which is preliminary data.</text>
</comment>